<evidence type="ECO:0000313" key="1">
    <source>
        <dbReference type="EMBL" id="ACN17954.1"/>
    </source>
</evidence>
<gene>
    <name evidence="1" type="ordered locus">HRM2_49060</name>
</gene>
<dbReference type="RefSeq" id="WP_015906661.1">
    <property type="nucleotide sequence ID" value="NC_012108.1"/>
</dbReference>
<dbReference type="EMBL" id="CP001087">
    <property type="protein sequence ID" value="ACN17954.1"/>
    <property type="molecule type" value="Genomic_DNA"/>
</dbReference>
<name>C0QIL0_DESAH</name>
<reference evidence="1 2" key="1">
    <citation type="journal article" date="2009" name="Environ. Microbiol.">
        <title>Genome sequence of Desulfobacterium autotrophicum HRM2, a marine sulfate reducer oxidizing organic carbon completely to carbon dioxide.</title>
        <authorList>
            <person name="Strittmatter A.W."/>
            <person name="Liesegang H."/>
            <person name="Rabus R."/>
            <person name="Decker I."/>
            <person name="Amann J."/>
            <person name="Andres S."/>
            <person name="Henne A."/>
            <person name="Fricke W.F."/>
            <person name="Martinez-Arias R."/>
            <person name="Bartels D."/>
            <person name="Goesmann A."/>
            <person name="Krause L."/>
            <person name="Puehler A."/>
            <person name="Klenk H.P."/>
            <person name="Richter M."/>
            <person name="Schuler M."/>
            <person name="Gloeckner F.O."/>
            <person name="Meyerdierks A."/>
            <person name="Gottschalk G."/>
            <person name="Amann R."/>
        </authorList>
    </citation>
    <scope>NUCLEOTIDE SEQUENCE [LARGE SCALE GENOMIC DNA]</scope>
    <source>
        <strain evidence="2">ATCC 43914 / DSM 3382 / HRM2</strain>
    </source>
</reference>
<dbReference type="KEGG" id="dat:HRM2_49060"/>
<proteinExistence type="predicted"/>
<keyword evidence="2" id="KW-1185">Reference proteome</keyword>
<dbReference type="eggNOG" id="ENOG502Z7T8">
    <property type="taxonomic scope" value="Bacteria"/>
</dbReference>
<dbReference type="Proteomes" id="UP000000442">
    <property type="component" value="Chromosome"/>
</dbReference>
<dbReference type="HOGENOM" id="CLU_252358_0_0_7"/>
<evidence type="ECO:0000313" key="2">
    <source>
        <dbReference type="Proteomes" id="UP000000442"/>
    </source>
</evidence>
<accession>C0QIL0</accession>
<protein>
    <submittedName>
        <fullName evidence="1">Uncharacterized protein</fullName>
    </submittedName>
</protein>
<sequence length="1432" mass="162294">MKEIKEAAVSYEIIDLAINLHTWAATGVSDYPPRDPLVGQSRFFHQYRQFIRTVDQDSDNFAHVFAVIGEWGRGKSRLGHELVSQTNDCSQGWYVRNSHRILEDAALFDDDAGRDGYLALYIRYSQVASDYQNSDNWFGFGLYKALLPLATKKFDDSIQSEIAKQALRRLSPMGFEPETLAHVMQLDAGHSEEDLYYDANLVTELVQAAYAYLHKFGIDYILVVLDELETVAEAATFGLEQDEAKRLDGQAIRLIGKAIKEEDPRRKLPWLRYVALCSPLLGQQLREIQSTARRFELVELENNAFADVADYVKKLGEQRKLRHRYPPGLVEAAYAMSGANFGWFNVIMANVDVLLDDYINSGKPVPGVGELFDALLKSSGRVARYILDYKAIEGINTSDRALLEAARSLLFGQLPLPLAKAGDLTRKLTDHQNEYDEPVASLYRKVTWDRLDCRNALVTAKFQRDKEEWFYPSVDQGLSLEGLLENLQTFAIHEREPDVLLVPLEQGEFKHLVQLLYNHPAAEYAADALWQKFFGPEKQLEPHEATHIGPSVAMLLRLDLRYRSQQQNSMIFRDPAHSDKHSQAMEAYKKEAKSVGANKNMVCRTRLTGLYRLLDRNWEYADLPWPNKVGLTILTSPRANGRTGGLMHCDGLKLHPKRQAWFAWVDTKDQLDELHDQVAQIKGDAGRIPVMAFTASIGVNDYYVKGLSHETLRDDILLYHLNSSEVDVVERIGLLPEYMAGFELKESVFTSKFKNRLNNIRDFAYKAIHQWRQELSRRGLIAWPLRPTAKINSNDRRLLAAAWRLLCIDEPKLGGLYGLTADHGEQGVDVEALSALLGRLQIDPTLYTQGYEQDEQAGLFNHLASPTQAQASFPTFLARIANPAKSQSWDYKKAQQEWYWGYLWSATGLNAKNVFDDWMWLASEINLLKPQMNAVKEGEWITVNRAGLENAVTEAENWLDGDSTEGYKAIVNQLEKVYGSNRIRGLFAPRGSIQEGTQTTHALEDLERARKEFDLLKCLEEQELGSLSPERAATPLAKVVKARGIVLKYAAAVYSRDFPRVTLDNFKTVNLEDRTQSLHNRIEKARLFAQRVELCDRRVGDQVQALIEEIHKDPGAAPPFPQRLFTLSLASITHIFDGVLRKSTDGETAKGETGSSSDTLLHYLRDLRMDKATERLELLSHEVGYDLATDQMKPLSEIEGYVIACFRNFKQRYQVQRSSLERSNVKVGALLKKVDPPPADYPYPEQVGELAELNNKLIFIDDSFKDLDEKVDEERSRFITQARKGNFSAIKDIPDRLMKPIQSTLAGISGQINTIELKIDAYQRKQMKRANSEFVEQLKPLFKASRNRDIPLMQDAETAGLTLLEIEMAVNVRLDNLHKQASDILNGTGVTVERWLDIARLLLSGNEPGLSVEEQTALVNRGFLRVKVAFGG</sequence>
<dbReference type="STRING" id="177437.HRM2_49060"/>
<organism evidence="1 2">
    <name type="scientific">Desulforapulum autotrophicum (strain ATCC 43914 / DSM 3382 / VKM B-1955 / HRM2)</name>
    <name type="common">Desulfobacterium autotrophicum</name>
    <dbReference type="NCBI Taxonomy" id="177437"/>
    <lineage>
        <taxon>Bacteria</taxon>
        <taxon>Pseudomonadati</taxon>
        <taxon>Thermodesulfobacteriota</taxon>
        <taxon>Desulfobacteria</taxon>
        <taxon>Desulfobacterales</taxon>
        <taxon>Desulfobacteraceae</taxon>
        <taxon>Desulforapulum</taxon>
    </lineage>
</organism>